<protein>
    <submittedName>
        <fullName evidence="1">Uncharacterized protein</fullName>
    </submittedName>
</protein>
<feature type="non-terminal residue" evidence="1">
    <location>
        <position position="1"/>
    </location>
</feature>
<organism evidence="1">
    <name type="scientific">Glycine soja</name>
    <name type="common">Wild soybean</name>
    <dbReference type="NCBI Taxonomy" id="3848"/>
    <lineage>
        <taxon>Eukaryota</taxon>
        <taxon>Viridiplantae</taxon>
        <taxon>Streptophyta</taxon>
        <taxon>Embryophyta</taxon>
        <taxon>Tracheophyta</taxon>
        <taxon>Spermatophyta</taxon>
        <taxon>Magnoliopsida</taxon>
        <taxon>eudicotyledons</taxon>
        <taxon>Gunneridae</taxon>
        <taxon>Pentapetalae</taxon>
        <taxon>rosids</taxon>
        <taxon>fabids</taxon>
        <taxon>Fabales</taxon>
        <taxon>Fabaceae</taxon>
        <taxon>Papilionoideae</taxon>
        <taxon>50 kb inversion clade</taxon>
        <taxon>NPAAA clade</taxon>
        <taxon>indigoferoid/millettioid clade</taxon>
        <taxon>Phaseoleae</taxon>
        <taxon>Glycine</taxon>
        <taxon>Glycine subgen. Soja</taxon>
    </lineage>
</organism>
<gene>
    <name evidence="1" type="ORF">glysoja_041782</name>
</gene>
<dbReference type="AlphaFoldDB" id="A0A0B2R2M8"/>
<sequence length="65" mass="7515">GWKLMTNQDTLITQVFKAKYFPIGNFLDTNLGHTPSFVHSIHASRVVVRQDLQWRIGDESSINVW</sequence>
<feature type="non-terminal residue" evidence="1">
    <location>
        <position position="65"/>
    </location>
</feature>
<accession>A0A0B2R2M8</accession>
<reference evidence="1" key="1">
    <citation type="submission" date="2014-07" db="EMBL/GenBank/DDBJ databases">
        <title>Identification of a novel salt tolerance gene in wild soybean by whole-genome sequencing.</title>
        <authorList>
            <person name="Lam H.-M."/>
            <person name="Qi X."/>
            <person name="Li M.-W."/>
            <person name="Liu X."/>
            <person name="Xie M."/>
            <person name="Ni M."/>
            <person name="Xu X."/>
        </authorList>
    </citation>
    <scope>NUCLEOTIDE SEQUENCE [LARGE SCALE GENOMIC DNA]</scope>
    <source>
        <tissue evidence="1">Root</tissue>
    </source>
</reference>
<name>A0A0B2R2M8_GLYSO</name>
<evidence type="ECO:0000313" key="1">
    <source>
        <dbReference type="EMBL" id="KHN28316.1"/>
    </source>
</evidence>
<proteinExistence type="predicted"/>
<dbReference type="EMBL" id="KN652893">
    <property type="protein sequence ID" value="KHN28316.1"/>
    <property type="molecule type" value="Genomic_DNA"/>
</dbReference>
<dbReference type="Proteomes" id="UP000053555">
    <property type="component" value="Unassembled WGS sequence"/>
</dbReference>